<proteinExistence type="predicted"/>
<gene>
    <name evidence="1" type="ORF">P167DRAFT_579174</name>
</gene>
<dbReference type="AlphaFoldDB" id="A0A3N4KNY6"/>
<organism evidence="1 2">
    <name type="scientific">Morchella conica CCBAS932</name>
    <dbReference type="NCBI Taxonomy" id="1392247"/>
    <lineage>
        <taxon>Eukaryota</taxon>
        <taxon>Fungi</taxon>
        <taxon>Dikarya</taxon>
        <taxon>Ascomycota</taxon>
        <taxon>Pezizomycotina</taxon>
        <taxon>Pezizomycetes</taxon>
        <taxon>Pezizales</taxon>
        <taxon>Morchellaceae</taxon>
        <taxon>Morchella</taxon>
    </lineage>
</organism>
<dbReference type="Proteomes" id="UP000277580">
    <property type="component" value="Unassembled WGS sequence"/>
</dbReference>
<evidence type="ECO:0000313" key="1">
    <source>
        <dbReference type="EMBL" id="RPB07485.1"/>
    </source>
</evidence>
<name>A0A3N4KNY6_9PEZI</name>
<reference evidence="1 2" key="1">
    <citation type="journal article" date="2018" name="Nat. Ecol. Evol.">
        <title>Pezizomycetes genomes reveal the molecular basis of ectomycorrhizal truffle lifestyle.</title>
        <authorList>
            <person name="Murat C."/>
            <person name="Payen T."/>
            <person name="Noel B."/>
            <person name="Kuo A."/>
            <person name="Morin E."/>
            <person name="Chen J."/>
            <person name="Kohler A."/>
            <person name="Krizsan K."/>
            <person name="Balestrini R."/>
            <person name="Da Silva C."/>
            <person name="Montanini B."/>
            <person name="Hainaut M."/>
            <person name="Levati E."/>
            <person name="Barry K.W."/>
            <person name="Belfiori B."/>
            <person name="Cichocki N."/>
            <person name="Clum A."/>
            <person name="Dockter R.B."/>
            <person name="Fauchery L."/>
            <person name="Guy J."/>
            <person name="Iotti M."/>
            <person name="Le Tacon F."/>
            <person name="Lindquist E.A."/>
            <person name="Lipzen A."/>
            <person name="Malagnac F."/>
            <person name="Mello A."/>
            <person name="Molinier V."/>
            <person name="Miyauchi S."/>
            <person name="Poulain J."/>
            <person name="Riccioni C."/>
            <person name="Rubini A."/>
            <person name="Sitrit Y."/>
            <person name="Splivallo R."/>
            <person name="Traeger S."/>
            <person name="Wang M."/>
            <person name="Zifcakova L."/>
            <person name="Wipf D."/>
            <person name="Zambonelli A."/>
            <person name="Paolocci F."/>
            <person name="Nowrousian M."/>
            <person name="Ottonello S."/>
            <person name="Baldrian P."/>
            <person name="Spatafora J.W."/>
            <person name="Henrissat B."/>
            <person name="Nagy L.G."/>
            <person name="Aury J.M."/>
            <person name="Wincker P."/>
            <person name="Grigoriev I.V."/>
            <person name="Bonfante P."/>
            <person name="Martin F.M."/>
        </authorList>
    </citation>
    <scope>NUCLEOTIDE SEQUENCE [LARGE SCALE GENOMIC DNA]</scope>
    <source>
        <strain evidence="1 2">CCBAS932</strain>
    </source>
</reference>
<dbReference type="EMBL" id="ML119181">
    <property type="protein sequence ID" value="RPB07485.1"/>
    <property type="molecule type" value="Genomic_DNA"/>
</dbReference>
<sequence length="216" mass="22859">MPDDYSPRFSSISLLFVEAPPKLVLLLLPLLSHPPPPIKISKVQEDHPITPKHEHPYRPDYFGHRAHSNIDSVLSSVLSNTNTILSTNPTTISTPTGHRTHSNITTILTTTTTTPPIHRTTHLLPASNVSPHPTAPPPTPIFSPTRLIATHVFSTAPNVFATDMLPRAAVVAGESVVASAAVFVELVEVVFGTSTVSAAGTAAPGEEEEAGVGDGV</sequence>
<evidence type="ECO:0000313" key="2">
    <source>
        <dbReference type="Proteomes" id="UP000277580"/>
    </source>
</evidence>
<protein>
    <submittedName>
        <fullName evidence="1">Uncharacterized protein</fullName>
    </submittedName>
</protein>
<dbReference type="InParanoid" id="A0A3N4KNY6"/>
<accession>A0A3N4KNY6</accession>
<keyword evidence="2" id="KW-1185">Reference proteome</keyword>